<evidence type="ECO:0000256" key="8">
    <source>
        <dbReference type="SAM" id="MobiDB-lite"/>
    </source>
</evidence>
<dbReference type="GO" id="GO:0016787">
    <property type="term" value="F:hydrolase activity"/>
    <property type="evidence" value="ECO:0007669"/>
    <property type="project" value="UniProtKB-KW"/>
</dbReference>
<evidence type="ECO:0000256" key="6">
    <source>
        <dbReference type="ARBA" id="ARBA00022908"/>
    </source>
</evidence>
<keyword evidence="3" id="KW-0255">Endonuclease</keyword>
<feature type="non-terminal residue" evidence="10">
    <location>
        <position position="190"/>
    </location>
</feature>
<evidence type="ECO:0000256" key="7">
    <source>
        <dbReference type="ARBA" id="ARBA00023172"/>
    </source>
</evidence>
<evidence type="ECO:0000313" key="11">
    <source>
        <dbReference type="Proteomes" id="UP001071110"/>
    </source>
</evidence>
<evidence type="ECO:0000256" key="5">
    <source>
        <dbReference type="ARBA" id="ARBA00022842"/>
    </source>
</evidence>
<feature type="domain" description="Retroviral polymerase SH3-like" evidence="9">
    <location>
        <begin position="25"/>
        <end position="87"/>
    </location>
</feature>
<dbReference type="Proteomes" id="UP001071110">
    <property type="component" value="Unassembled WGS sequence"/>
</dbReference>
<dbReference type="PANTHER" id="PTHR42648">
    <property type="entry name" value="TRANSPOSASE, PUTATIVE-RELATED"/>
    <property type="match status" value="1"/>
</dbReference>
<feature type="compositionally biased region" description="Acidic residues" evidence="8">
    <location>
        <begin position="93"/>
        <end position="103"/>
    </location>
</feature>
<dbReference type="PANTHER" id="PTHR42648:SF11">
    <property type="entry name" value="TRANSPOSON TY4-P GAG-POL POLYPROTEIN"/>
    <property type="match status" value="1"/>
</dbReference>
<dbReference type="InterPro" id="IPR039537">
    <property type="entry name" value="Retrotran_Ty1/copia-like"/>
</dbReference>
<proteinExistence type="predicted"/>
<evidence type="ECO:0000256" key="1">
    <source>
        <dbReference type="ARBA" id="ARBA00022722"/>
    </source>
</evidence>
<keyword evidence="2" id="KW-0479">Metal-binding</keyword>
<accession>A0A9Q4IJG8</accession>
<keyword evidence="1" id="KW-0540">Nuclease</keyword>
<reference evidence="10" key="1">
    <citation type="submission" date="2022-08" db="EMBL/GenBank/DDBJ databases">
        <title>Corynebacterium sp. nov., isolated from clinical breast specimens.</title>
        <authorList>
            <person name="Zhang T."/>
        </authorList>
    </citation>
    <scope>NUCLEOTIDE SEQUENCE</scope>
    <source>
        <strain evidence="10">CCUG 57942</strain>
    </source>
</reference>
<dbReference type="GO" id="GO:0015074">
    <property type="term" value="P:DNA integration"/>
    <property type="evidence" value="ECO:0007669"/>
    <property type="project" value="UniProtKB-KW"/>
</dbReference>
<dbReference type="GO" id="GO:0004519">
    <property type="term" value="F:endonuclease activity"/>
    <property type="evidence" value="ECO:0007669"/>
    <property type="project" value="UniProtKB-KW"/>
</dbReference>
<feature type="region of interest" description="Disordered" evidence="8">
    <location>
        <begin position="93"/>
        <end position="126"/>
    </location>
</feature>
<organism evidence="10 11">
    <name type="scientific">Corynebacterium pilbarense</name>
    <dbReference type="NCBI Taxonomy" id="1288393"/>
    <lineage>
        <taxon>Bacteria</taxon>
        <taxon>Bacillati</taxon>
        <taxon>Actinomycetota</taxon>
        <taxon>Actinomycetes</taxon>
        <taxon>Mycobacteriales</taxon>
        <taxon>Corynebacteriaceae</taxon>
        <taxon>Corynebacterium</taxon>
    </lineage>
</organism>
<dbReference type="Pfam" id="PF25597">
    <property type="entry name" value="SH3_retrovirus"/>
    <property type="match status" value="1"/>
</dbReference>
<sequence length="190" mass="22080">LKDMTPKEAFSGKKPNVENLRIFGCPVYSHIPKDKRNKLEPLGKKGIFVGYSDSSKAYRIYIPEQHKIEVSRDVTFNEKMAFKKSIEETIEEEEIEELNEESTENVNDEKELPGHPMEPCENIDSDIVPKTKKRPAWLEATLQDAKRLKVPEGTFRKSKRPKRFSSYAAYMTRILDEEHTTFEEEVKKGQ</sequence>
<protein>
    <recommendedName>
        <fullName evidence="9">Retroviral polymerase SH3-like domain-containing protein</fullName>
    </recommendedName>
</protein>
<gene>
    <name evidence="10" type="ORF">NUW87_11550</name>
</gene>
<keyword evidence="4" id="KW-0378">Hydrolase</keyword>
<keyword evidence="6" id="KW-0229">DNA integration</keyword>
<dbReference type="RefSeq" id="WP_269028675.1">
    <property type="nucleotide sequence ID" value="NZ_JANRML010000127.1"/>
</dbReference>
<comment type="caution">
    <text evidence="10">The sequence shown here is derived from an EMBL/GenBank/DDBJ whole genome shotgun (WGS) entry which is preliminary data.</text>
</comment>
<dbReference type="EMBL" id="JANRML010000127">
    <property type="protein sequence ID" value="MCZ2221985.1"/>
    <property type="molecule type" value="Genomic_DNA"/>
</dbReference>
<evidence type="ECO:0000256" key="4">
    <source>
        <dbReference type="ARBA" id="ARBA00022801"/>
    </source>
</evidence>
<dbReference type="AlphaFoldDB" id="A0A9Q4IJG8"/>
<evidence type="ECO:0000313" key="10">
    <source>
        <dbReference type="EMBL" id="MCZ2221985.1"/>
    </source>
</evidence>
<keyword evidence="7" id="KW-0233">DNA recombination</keyword>
<evidence type="ECO:0000256" key="2">
    <source>
        <dbReference type="ARBA" id="ARBA00022723"/>
    </source>
</evidence>
<evidence type="ECO:0000259" key="9">
    <source>
        <dbReference type="Pfam" id="PF25597"/>
    </source>
</evidence>
<evidence type="ECO:0000256" key="3">
    <source>
        <dbReference type="ARBA" id="ARBA00022759"/>
    </source>
</evidence>
<feature type="non-terminal residue" evidence="10">
    <location>
        <position position="1"/>
    </location>
</feature>
<keyword evidence="5" id="KW-0460">Magnesium</keyword>
<dbReference type="GO" id="GO:0046872">
    <property type="term" value="F:metal ion binding"/>
    <property type="evidence" value="ECO:0007669"/>
    <property type="project" value="UniProtKB-KW"/>
</dbReference>
<keyword evidence="11" id="KW-1185">Reference proteome</keyword>
<dbReference type="InterPro" id="IPR057670">
    <property type="entry name" value="SH3_retrovirus"/>
</dbReference>
<name>A0A9Q4IJG8_9CORY</name>
<dbReference type="GO" id="GO:0006310">
    <property type="term" value="P:DNA recombination"/>
    <property type="evidence" value="ECO:0007669"/>
    <property type="project" value="UniProtKB-KW"/>
</dbReference>